<dbReference type="Proteomes" id="UP000198838">
    <property type="component" value="Unassembled WGS sequence"/>
</dbReference>
<feature type="chain" id="PRO_5011669663" evidence="1">
    <location>
        <begin position="27"/>
        <end position="743"/>
    </location>
</feature>
<dbReference type="GO" id="GO:0006508">
    <property type="term" value="P:proteolysis"/>
    <property type="evidence" value="ECO:0007669"/>
    <property type="project" value="UniProtKB-KW"/>
</dbReference>
<dbReference type="EMBL" id="FOJY01000011">
    <property type="protein sequence ID" value="SFB16361.1"/>
    <property type="molecule type" value="Genomic_DNA"/>
</dbReference>
<dbReference type="InterPro" id="IPR013783">
    <property type="entry name" value="Ig-like_fold"/>
</dbReference>
<evidence type="ECO:0000256" key="1">
    <source>
        <dbReference type="SAM" id="SignalP"/>
    </source>
</evidence>
<feature type="signal peptide" evidence="1">
    <location>
        <begin position="1"/>
        <end position="26"/>
    </location>
</feature>
<dbReference type="InterPro" id="IPR025660">
    <property type="entry name" value="Pept_his_AS"/>
</dbReference>
<keyword evidence="3" id="KW-0378">Hydrolase</keyword>
<dbReference type="PROSITE" id="PS00639">
    <property type="entry name" value="THIOL_PROTEASE_HIS"/>
    <property type="match status" value="1"/>
</dbReference>
<keyword evidence="3" id="KW-0645">Protease</keyword>
<dbReference type="InterPro" id="IPR003961">
    <property type="entry name" value="FN3_dom"/>
</dbReference>
<evidence type="ECO:0000313" key="4">
    <source>
        <dbReference type="Proteomes" id="UP000198838"/>
    </source>
</evidence>
<dbReference type="InterPro" id="IPR036116">
    <property type="entry name" value="FN3_sf"/>
</dbReference>
<name>A0A1I0YT29_9FIRM</name>
<dbReference type="InterPro" id="IPR000668">
    <property type="entry name" value="Peptidase_C1A_C"/>
</dbReference>
<dbReference type="InterPro" id="IPR038765">
    <property type="entry name" value="Papain-like_cys_pep_sf"/>
</dbReference>
<dbReference type="Gene3D" id="3.90.70.10">
    <property type="entry name" value="Cysteine proteinases"/>
    <property type="match status" value="1"/>
</dbReference>
<keyword evidence="1" id="KW-0732">Signal</keyword>
<dbReference type="OrthoDB" id="1814867at2"/>
<feature type="domain" description="Fibronectin type-III" evidence="2">
    <location>
        <begin position="647"/>
        <end position="743"/>
    </location>
</feature>
<gene>
    <name evidence="3" type="ORF">SAMN05216249_11145</name>
</gene>
<dbReference type="Gene3D" id="2.60.40.10">
    <property type="entry name" value="Immunoglobulins"/>
    <property type="match status" value="1"/>
</dbReference>
<dbReference type="SUPFAM" id="SSF49265">
    <property type="entry name" value="Fibronectin type III"/>
    <property type="match status" value="1"/>
</dbReference>
<dbReference type="RefSeq" id="WP_092872679.1">
    <property type="nucleotide sequence ID" value="NZ_FOJY01000011.1"/>
</dbReference>
<dbReference type="SMART" id="SM00645">
    <property type="entry name" value="Pept_C1"/>
    <property type="match status" value="1"/>
</dbReference>
<dbReference type="STRING" id="1120918.SAMN05216249_11145"/>
<reference evidence="3 4" key="1">
    <citation type="submission" date="2016-10" db="EMBL/GenBank/DDBJ databases">
        <authorList>
            <person name="de Groot N.N."/>
        </authorList>
    </citation>
    <scope>NUCLEOTIDE SEQUENCE [LARGE SCALE GENOMIC DNA]</scope>
    <source>
        <strain evidence="3 4">DSM 5522</strain>
    </source>
</reference>
<evidence type="ECO:0000259" key="2">
    <source>
        <dbReference type="PROSITE" id="PS50853"/>
    </source>
</evidence>
<dbReference type="AlphaFoldDB" id="A0A1I0YT29"/>
<accession>A0A1I0YT29</accession>
<dbReference type="CDD" id="cd02619">
    <property type="entry name" value="Peptidase_C1"/>
    <property type="match status" value="1"/>
</dbReference>
<dbReference type="GO" id="GO:0008234">
    <property type="term" value="F:cysteine-type peptidase activity"/>
    <property type="evidence" value="ECO:0007669"/>
    <property type="project" value="InterPro"/>
</dbReference>
<sequence>MKKKSLIIYFLLLIFVCSFLPLKADAKTSKNSNSLSDDYFSNHIKKYYSSNNDTKYGEHYIKMENKSVHEKTASGNIYEKGKILLDGVAKSASILPERFNSLESMKNAGVVDQGNKNTCWAFSACNVISFDMLNSNEFNYDSLNLSELQMAYFEYNRQDDPLHLTTGDTNGVTDTYLESGGNEMFNALVLASWQGIYDENNDPVKYSDVPQDGVSVMEALSKIDANDTLAHLQNSDWLSVEDTDEIKNAVRKYGAVAVSIDVPPNYTDYYNAETNAYYTTDYDDILGGHSVTLVGWDDNFKASNFKEGNQPQNDGAWIILNSWGSNRNLSDENGCFYLSYEDPKFKELDTVVTYDVEPIDNYDYNYQYDGTMNLGGLKDEGSLTAANIYEAKGDSAYENIEAVGVGIFTTNTNVKVEIYKNITDTTNPLSGSLVKEATTQQKISTGGFHTIKLKNPVNIKHGEKYSVVVTLSKSGYEDNEVEFILSSTEDGSWYHTYNNTAKNQSFVYDNGTFYDLIKEDGFESYSFRIKAYTKKAVEEEHDYVTKITKATVSKDGLIEEVCSLCGDVKSSTKINKISKINLSKSSYICTGKAIKPQVTVKDSAGKTINSKYYTLSYKSNKNVGTGSVTITFKTYYSGKVTKSFSILPKSTSIKKLSALNKGFKLALNKQVSQTSGYQIIYSTSKNFSKNNKYVTISKNTTLSKTISKLKAKTTYYVKVRTYKKVNKKNYYSAWSLVKKVKTK</sequence>
<dbReference type="InterPro" id="IPR040528">
    <property type="entry name" value="Lectin-like"/>
</dbReference>
<dbReference type="PROSITE" id="PS50853">
    <property type="entry name" value="FN3"/>
    <property type="match status" value="1"/>
</dbReference>
<dbReference type="SUPFAM" id="SSF54001">
    <property type="entry name" value="Cysteine proteinases"/>
    <property type="match status" value="1"/>
</dbReference>
<protein>
    <submittedName>
        <fullName evidence="3">Cysteine protease, C1A family</fullName>
    </submittedName>
</protein>
<dbReference type="Pfam" id="PF00112">
    <property type="entry name" value="Peptidase_C1"/>
    <property type="match status" value="1"/>
</dbReference>
<organism evidence="3 4">
    <name type="scientific">Acetitomaculum ruminis DSM 5522</name>
    <dbReference type="NCBI Taxonomy" id="1120918"/>
    <lineage>
        <taxon>Bacteria</taxon>
        <taxon>Bacillati</taxon>
        <taxon>Bacillota</taxon>
        <taxon>Clostridia</taxon>
        <taxon>Lachnospirales</taxon>
        <taxon>Lachnospiraceae</taxon>
        <taxon>Acetitomaculum</taxon>
    </lineage>
</organism>
<evidence type="ECO:0000313" key="3">
    <source>
        <dbReference type="EMBL" id="SFB16361.1"/>
    </source>
</evidence>
<proteinExistence type="predicted"/>
<keyword evidence="4" id="KW-1185">Reference proteome</keyword>
<dbReference type="Pfam" id="PF18560">
    <property type="entry name" value="Lectin_like"/>
    <property type="match status" value="1"/>
</dbReference>